<evidence type="ECO:0000256" key="4">
    <source>
        <dbReference type="ARBA" id="ARBA00022485"/>
    </source>
</evidence>
<keyword evidence="6 11" id="KW-0808">Transferase</keyword>
<dbReference type="InterPro" id="IPR003473">
    <property type="entry name" value="NadA"/>
</dbReference>
<gene>
    <name evidence="11" type="primary">nadA</name>
    <name evidence="11" type="ORF">WKW82_12840</name>
</gene>
<dbReference type="NCBIfam" id="TIGR00550">
    <property type="entry name" value="nadA"/>
    <property type="match status" value="1"/>
</dbReference>
<evidence type="ECO:0000313" key="12">
    <source>
        <dbReference type="Proteomes" id="UP001385892"/>
    </source>
</evidence>
<evidence type="ECO:0000256" key="2">
    <source>
        <dbReference type="ARBA" id="ARBA00005065"/>
    </source>
</evidence>
<dbReference type="EC" id="2.5.1.72" evidence="3 10"/>
<keyword evidence="12" id="KW-1185">Reference proteome</keyword>
<comment type="pathway">
    <text evidence="2">Cofactor biosynthesis; NAD(+) biosynthesis; quinolinate from iminoaspartate: step 1/1.</text>
</comment>
<dbReference type="RefSeq" id="WP_340342667.1">
    <property type="nucleotide sequence ID" value="NZ_JBBKZT010000005.1"/>
</dbReference>
<evidence type="ECO:0000313" key="11">
    <source>
        <dbReference type="EMBL" id="MEJ8847538.1"/>
    </source>
</evidence>
<dbReference type="Gene3D" id="3.40.50.10800">
    <property type="entry name" value="NadA-like"/>
    <property type="match status" value="3"/>
</dbReference>
<protein>
    <recommendedName>
        <fullName evidence="3 10">Quinolinate synthase</fullName>
        <ecNumber evidence="3 10">2.5.1.72</ecNumber>
    </recommendedName>
</protein>
<keyword evidence="9" id="KW-0411">Iron-sulfur</keyword>
<accession>A0ABU8WL92</accession>
<dbReference type="NCBIfam" id="NF006878">
    <property type="entry name" value="PRK09375.1-2"/>
    <property type="match status" value="1"/>
</dbReference>
<evidence type="ECO:0000256" key="3">
    <source>
        <dbReference type="ARBA" id="ARBA00012669"/>
    </source>
</evidence>
<dbReference type="PANTHER" id="PTHR30573">
    <property type="entry name" value="QUINOLINATE SYNTHETASE A"/>
    <property type="match status" value="1"/>
</dbReference>
<dbReference type="Pfam" id="PF02445">
    <property type="entry name" value="NadA"/>
    <property type="match status" value="1"/>
</dbReference>
<keyword evidence="4" id="KW-0004">4Fe-4S</keyword>
<evidence type="ECO:0000256" key="5">
    <source>
        <dbReference type="ARBA" id="ARBA00022642"/>
    </source>
</evidence>
<comment type="cofactor">
    <cofactor evidence="1">
        <name>[4Fe-4S] cluster</name>
        <dbReference type="ChEBI" id="CHEBI:49883"/>
    </cofactor>
</comment>
<comment type="caution">
    <text evidence="11">The sequence shown here is derived from an EMBL/GenBank/DDBJ whole genome shotgun (WGS) entry which is preliminary data.</text>
</comment>
<keyword evidence="7" id="KW-0479">Metal-binding</keyword>
<dbReference type="Proteomes" id="UP001385892">
    <property type="component" value="Unassembled WGS sequence"/>
</dbReference>
<evidence type="ECO:0000256" key="1">
    <source>
        <dbReference type="ARBA" id="ARBA00001966"/>
    </source>
</evidence>
<dbReference type="NCBIfam" id="NF006877">
    <property type="entry name" value="PRK09375.1-1"/>
    <property type="match status" value="1"/>
</dbReference>
<evidence type="ECO:0000256" key="9">
    <source>
        <dbReference type="ARBA" id="ARBA00023014"/>
    </source>
</evidence>
<sequence length="375" mass="40279">MDGAVIDVDYEQPAALQNEGGPVCDTRHAWARVPPEPTPSERLQLKDRIRQLLRERDAVMVSHYYVHPDLQDLAEETGGLVSDSLEMARFGRDHAARTLVVSGVRFMGETAKILSPDKRVLMPDLDANCSLDLGCPVDAFSAFCDAHPDRTVVVYANTSAAVKARADWLVTSSCALDVVRALHAQGRKILWGPDRHLGDYIRRETGADMVSWQGACIVHDEFKALELELLMKDHPAARVLVHPESPADVVALADAVGSTSAILNAARQMEAKEFIVATDTGMLHKLRTLNPGKTFIEAPTAGNGATCKSCAHCPWMAMNGLADVARVLETGAGEVQVDPALGLRARVPIDRMLAFTAGLKKGLPAGGLIAGIGAA</sequence>
<evidence type="ECO:0000256" key="6">
    <source>
        <dbReference type="ARBA" id="ARBA00022679"/>
    </source>
</evidence>
<evidence type="ECO:0000256" key="7">
    <source>
        <dbReference type="ARBA" id="ARBA00022723"/>
    </source>
</evidence>
<keyword evidence="5" id="KW-0662">Pyridine nucleotide biosynthesis</keyword>
<organism evidence="11 12">
    <name type="scientific">Variovorax rhizosphaerae</name>
    <dbReference type="NCBI Taxonomy" id="1836200"/>
    <lineage>
        <taxon>Bacteria</taxon>
        <taxon>Pseudomonadati</taxon>
        <taxon>Pseudomonadota</taxon>
        <taxon>Betaproteobacteria</taxon>
        <taxon>Burkholderiales</taxon>
        <taxon>Comamonadaceae</taxon>
        <taxon>Variovorax</taxon>
    </lineage>
</organism>
<reference evidence="11 12" key="1">
    <citation type="submission" date="2024-03" db="EMBL/GenBank/DDBJ databases">
        <title>Novel species of the genus Variovorax.</title>
        <authorList>
            <person name="Liu Q."/>
            <person name="Xin Y.-H."/>
        </authorList>
    </citation>
    <scope>NUCLEOTIDE SEQUENCE [LARGE SCALE GENOMIC DNA]</scope>
    <source>
        <strain evidence="11 12">KACC 18900</strain>
    </source>
</reference>
<dbReference type="PANTHER" id="PTHR30573:SF0">
    <property type="entry name" value="QUINOLINATE SYNTHASE, CHLOROPLASTIC"/>
    <property type="match status" value="1"/>
</dbReference>
<dbReference type="SUPFAM" id="SSF142754">
    <property type="entry name" value="NadA-like"/>
    <property type="match status" value="1"/>
</dbReference>
<dbReference type="GO" id="GO:0016740">
    <property type="term" value="F:transferase activity"/>
    <property type="evidence" value="ECO:0007669"/>
    <property type="project" value="UniProtKB-KW"/>
</dbReference>
<keyword evidence="8" id="KW-0408">Iron</keyword>
<evidence type="ECO:0000256" key="10">
    <source>
        <dbReference type="NCBIfam" id="TIGR00550"/>
    </source>
</evidence>
<name>A0ABU8WL92_9BURK</name>
<evidence type="ECO:0000256" key="8">
    <source>
        <dbReference type="ARBA" id="ARBA00023004"/>
    </source>
</evidence>
<proteinExistence type="predicted"/>
<dbReference type="InterPro" id="IPR036094">
    <property type="entry name" value="NadA_sf"/>
</dbReference>
<dbReference type="EMBL" id="JBBKZT010000005">
    <property type="protein sequence ID" value="MEJ8847538.1"/>
    <property type="molecule type" value="Genomic_DNA"/>
</dbReference>